<name>A0A0S2HW69_9BACT</name>
<dbReference type="AlphaFoldDB" id="A0A0S2HW69"/>
<proteinExistence type="inferred from homology"/>
<keyword evidence="5 11" id="KW-0663">Pyridoxal phosphate</keyword>
<dbReference type="InterPro" id="IPR000653">
    <property type="entry name" value="DegT/StrS_aminotransferase"/>
</dbReference>
<evidence type="ECO:0000256" key="8">
    <source>
        <dbReference type="ARBA" id="ARBA00066317"/>
    </source>
</evidence>
<dbReference type="PANTHER" id="PTHR30244:SF30">
    <property type="entry name" value="BLR5990 PROTEIN"/>
    <property type="match status" value="1"/>
</dbReference>
<organism evidence="13 14">
    <name type="scientific">Salinivirga cyanobacteriivorans</name>
    <dbReference type="NCBI Taxonomy" id="1307839"/>
    <lineage>
        <taxon>Bacteria</taxon>
        <taxon>Pseudomonadati</taxon>
        <taxon>Bacteroidota</taxon>
        <taxon>Bacteroidia</taxon>
        <taxon>Bacteroidales</taxon>
        <taxon>Salinivirgaceae</taxon>
        <taxon>Salinivirga</taxon>
    </lineage>
</organism>
<dbReference type="NCBIfam" id="TIGR04181">
    <property type="entry name" value="NHT_00031"/>
    <property type="match status" value="1"/>
</dbReference>
<dbReference type="GO" id="GO:0102933">
    <property type="term" value="F:GDP-4-dehydro-6-deoxy-D-mannose-4-aminotransferase activity"/>
    <property type="evidence" value="ECO:0007669"/>
    <property type="project" value="UniProtKB-EC"/>
</dbReference>
<dbReference type="Proteomes" id="UP000064893">
    <property type="component" value="Chromosome"/>
</dbReference>
<keyword evidence="14" id="KW-1185">Reference proteome</keyword>
<comment type="similarity">
    <text evidence="6 12">Belongs to the DegT/DnrJ/EryC1 family.</text>
</comment>
<comment type="cofactor">
    <cofactor evidence="1">
        <name>pyridoxal 5'-phosphate</name>
        <dbReference type="ChEBI" id="CHEBI:597326"/>
    </cofactor>
</comment>
<evidence type="ECO:0000256" key="2">
    <source>
        <dbReference type="ARBA" id="ARBA00005125"/>
    </source>
</evidence>
<dbReference type="Pfam" id="PF01041">
    <property type="entry name" value="DegT_DnrJ_EryC1"/>
    <property type="match status" value="1"/>
</dbReference>
<gene>
    <name evidence="13" type="primary">epsN</name>
    <name evidence="13" type="ORF">L21SP5_00553</name>
</gene>
<evidence type="ECO:0000256" key="5">
    <source>
        <dbReference type="ARBA" id="ARBA00022898"/>
    </source>
</evidence>
<evidence type="ECO:0000256" key="9">
    <source>
        <dbReference type="ARBA" id="ARBA00074221"/>
    </source>
</evidence>
<feature type="modified residue" description="N6-(pyridoxal phosphate)lysine" evidence="11">
    <location>
        <position position="219"/>
    </location>
</feature>
<evidence type="ECO:0000256" key="12">
    <source>
        <dbReference type="RuleBase" id="RU004508"/>
    </source>
</evidence>
<dbReference type="InterPro" id="IPR015422">
    <property type="entry name" value="PyrdxlP-dep_Trfase_small"/>
</dbReference>
<evidence type="ECO:0000256" key="6">
    <source>
        <dbReference type="ARBA" id="ARBA00037999"/>
    </source>
</evidence>
<reference evidence="13 14" key="1">
    <citation type="submission" date="2015-11" db="EMBL/GenBank/DDBJ databases">
        <title>Description and complete genome sequence of a novel strain predominating in hypersaline microbial mats and representing a new family of the Bacteriodetes phylum.</title>
        <authorList>
            <person name="Spring S."/>
            <person name="Bunk B."/>
            <person name="Sproer C."/>
            <person name="Klenk H.-P."/>
        </authorList>
    </citation>
    <scope>NUCLEOTIDE SEQUENCE [LARGE SCALE GENOMIC DNA]</scope>
    <source>
        <strain evidence="13 14">L21-Spi-D4</strain>
    </source>
</reference>
<dbReference type="GO" id="GO:0000271">
    <property type="term" value="P:polysaccharide biosynthetic process"/>
    <property type="evidence" value="ECO:0007669"/>
    <property type="project" value="TreeGrafter"/>
</dbReference>
<evidence type="ECO:0000256" key="11">
    <source>
        <dbReference type="PIRSR" id="PIRSR000390-2"/>
    </source>
</evidence>
<evidence type="ECO:0000313" key="14">
    <source>
        <dbReference type="Proteomes" id="UP000064893"/>
    </source>
</evidence>
<comment type="catalytic activity">
    <reaction evidence="7">
        <text>GDP-alpha-D-perosamine + 2-oxoglutarate = GDP-4-dehydro-alpha-D-rhamnose + L-glutamate</text>
        <dbReference type="Rhea" id="RHEA:36779"/>
        <dbReference type="ChEBI" id="CHEBI:16810"/>
        <dbReference type="ChEBI" id="CHEBI:29985"/>
        <dbReference type="ChEBI" id="CHEBI:57964"/>
        <dbReference type="ChEBI" id="CHEBI:73996"/>
        <dbReference type="EC" id="2.6.1.102"/>
    </reaction>
</comment>
<keyword evidence="3 13" id="KW-0032">Aminotransferase</keyword>
<comment type="pathway">
    <text evidence="2">Bacterial outer membrane biogenesis; LPS O-antigen biosynthesis.</text>
</comment>
<dbReference type="Gene3D" id="3.40.640.10">
    <property type="entry name" value="Type I PLP-dependent aspartate aminotransferase-like (Major domain)"/>
    <property type="match status" value="1"/>
</dbReference>
<evidence type="ECO:0000256" key="4">
    <source>
        <dbReference type="ARBA" id="ARBA00022679"/>
    </source>
</evidence>
<dbReference type="InterPro" id="IPR026385">
    <property type="entry name" value="LegC-like"/>
</dbReference>
<dbReference type="PIRSF" id="PIRSF000390">
    <property type="entry name" value="PLP_StrS"/>
    <property type="match status" value="1"/>
</dbReference>
<dbReference type="SUPFAM" id="SSF53383">
    <property type="entry name" value="PLP-dependent transferases"/>
    <property type="match status" value="1"/>
</dbReference>
<accession>A0A0S2HW69</accession>
<dbReference type="STRING" id="1307839.L21SP5_00553"/>
<protein>
    <recommendedName>
        <fullName evidence="9">GDP-perosamine synthase</fullName>
        <ecNumber evidence="8">2.6.1.102</ecNumber>
    </recommendedName>
</protein>
<feature type="active site" description="Proton acceptor" evidence="10">
    <location>
        <position position="219"/>
    </location>
</feature>
<dbReference type="CDD" id="cd00616">
    <property type="entry name" value="AHBA_syn"/>
    <property type="match status" value="1"/>
</dbReference>
<dbReference type="OrthoDB" id="9810913at2"/>
<keyword evidence="4 13" id="KW-0808">Transferase</keyword>
<dbReference type="PANTHER" id="PTHR30244">
    <property type="entry name" value="TRANSAMINASE"/>
    <property type="match status" value="1"/>
</dbReference>
<dbReference type="Gene3D" id="3.90.1150.10">
    <property type="entry name" value="Aspartate Aminotransferase, domain 1"/>
    <property type="match status" value="1"/>
</dbReference>
<evidence type="ECO:0000313" key="13">
    <source>
        <dbReference type="EMBL" id="ALO14229.1"/>
    </source>
</evidence>
<dbReference type="RefSeq" id="WP_057951798.1">
    <property type="nucleotide sequence ID" value="NZ_CP013118.1"/>
</dbReference>
<dbReference type="EC" id="2.6.1.102" evidence="8"/>
<dbReference type="EMBL" id="CP013118">
    <property type="protein sequence ID" value="ALO14229.1"/>
    <property type="molecule type" value="Genomic_DNA"/>
</dbReference>
<evidence type="ECO:0000256" key="7">
    <source>
        <dbReference type="ARBA" id="ARBA00051587"/>
    </source>
</evidence>
<dbReference type="InterPro" id="IPR015421">
    <property type="entry name" value="PyrdxlP-dep_Trfase_major"/>
</dbReference>
<dbReference type="FunFam" id="3.40.640.10:FF:000090">
    <property type="entry name" value="Pyridoxal phosphate-dependent aminotransferase"/>
    <property type="match status" value="1"/>
</dbReference>
<dbReference type="InterPro" id="IPR015424">
    <property type="entry name" value="PyrdxlP-dep_Trfase"/>
</dbReference>
<dbReference type="KEGG" id="blq:L21SP5_00553"/>
<evidence type="ECO:0000256" key="10">
    <source>
        <dbReference type="PIRSR" id="PIRSR000390-1"/>
    </source>
</evidence>
<dbReference type="GO" id="GO:0030170">
    <property type="term" value="F:pyridoxal phosphate binding"/>
    <property type="evidence" value="ECO:0007669"/>
    <property type="project" value="TreeGrafter"/>
</dbReference>
<evidence type="ECO:0000256" key="1">
    <source>
        <dbReference type="ARBA" id="ARBA00001933"/>
    </source>
</evidence>
<dbReference type="PATRIC" id="fig|1307839.3.peg.598"/>
<evidence type="ECO:0000256" key="3">
    <source>
        <dbReference type="ARBA" id="ARBA00022576"/>
    </source>
</evidence>
<sequence>MEELFGKTIAYIRELYNSKDEFIPLHTPSFNGNEKKYLNECIDSTFVSSVGQYVDKFEQMMANYTGAQYAVGVINGTAALHIALLLANVRSNDEVITQPVSFIATTNAIKYTGAQPVFVDIDLDTLGLSAEKLESFLRNQTLKGKDGYRYNKKTKKRVKACVPMHTYGHPCKIDEIKSICKNYNLTLIEDAAESIGSFYKEKHTGTFGEMGVFSFNGNKTITTGGGGMLVTNDASLAKKAKHLTTQAKTAHPWEYNHDEVGYNYRLINICAALGVAQLENIDEIVENKRQTAELYSNFFKHSDITFFSEPIQAKSNYWLNLLLLQNKQQRDDFLKITNENGIMTRPVWTLHYKLPMFKENEKYFTENSELLEKIAVNIPSSIRRK</sequence>